<proteinExistence type="predicted"/>
<dbReference type="SUPFAM" id="SSF81606">
    <property type="entry name" value="PP2C-like"/>
    <property type="match status" value="1"/>
</dbReference>
<dbReference type="InterPro" id="IPR036457">
    <property type="entry name" value="PPM-type-like_dom_sf"/>
</dbReference>
<feature type="domain" description="PPM-type phosphatase" evidence="1">
    <location>
        <begin position="7"/>
        <end position="231"/>
    </location>
</feature>
<protein>
    <recommendedName>
        <fullName evidence="1">PPM-type phosphatase domain-containing protein</fullName>
    </recommendedName>
</protein>
<name>A0A1F5ZHC2_9BACT</name>
<dbReference type="InterPro" id="IPR001932">
    <property type="entry name" value="PPM-type_phosphatase-like_dom"/>
</dbReference>
<dbReference type="Proteomes" id="UP000177268">
    <property type="component" value="Unassembled WGS sequence"/>
</dbReference>
<reference evidence="2 3" key="1">
    <citation type="journal article" date="2016" name="Nat. Commun.">
        <title>Thousands of microbial genomes shed light on interconnected biogeochemical processes in an aquifer system.</title>
        <authorList>
            <person name="Anantharaman K."/>
            <person name="Brown C.T."/>
            <person name="Hug L.A."/>
            <person name="Sharon I."/>
            <person name="Castelle C.J."/>
            <person name="Probst A.J."/>
            <person name="Thomas B.C."/>
            <person name="Singh A."/>
            <person name="Wilkins M.J."/>
            <person name="Karaoz U."/>
            <person name="Brodie E.L."/>
            <person name="Williams K.H."/>
            <person name="Hubbard S.S."/>
            <person name="Banfield J.F."/>
        </authorList>
    </citation>
    <scope>NUCLEOTIDE SEQUENCE [LARGE SCALE GENOMIC DNA]</scope>
</reference>
<organism evidence="2 3">
    <name type="scientific">Candidatus Gottesmanbacteria bacterium RBG_13_45_10</name>
    <dbReference type="NCBI Taxonomy" id="1798370"/>
    <lineage>
        <taxon>Bacteria</taxon>
        <taxon>Candidatus Gottesmaniibacteriota</taxon>
    </lineage>
</organism>
<dbReference type="AlphaFoldDB" id="A0A1F5ZHC2"/>
<gene>
    <name evidence="2" type="ORF">A2Z00_00775</name>
</gene>
<accession>A0A1F5ZHC2</accession>
<comment type="caution">
    <text evidence="2">The sequence shown here is derived from an EMBL/GenBank/DDBJ whole genome shotgun (WGS) entry which is preliminary data.</text>
</comment>
<evidence type="ECO:0000313" key="2">
    <source>
        <dbReference type="EMBL" id="OGG11703.1"/>
    </source>
</evidence>
<dbReference type="STRING" id="1798370.A2Z00_00775"/>
<dbReference type="SMART" id="SM00332">
    <property type="entry name" value="PP2Cc"/>
    <property type="match status" value="1"/>
</dbReference>
<dbReference type="Pfam" id="PF13672">
    <property type="entry name" value="PP2C_2"/>
    <property type="match status" value="1"/>
</dbReference>
<evidence type="ECO:0000259" key="1">
    <source>
        <dbReference type="PROSITE" id="PS51746"/>
    </source>
</evidence>
<dbReference type="PROSITE" id="PS51746">
    <property type="entry name" value="PPM_2"/>
    <property type="match status" value="1"/>
</dbReference>
<dbReference type="EMBL" id="MFIZ01000019">
    <property type="protein sequence ID" value="OGG11703.1"/>
    <property type="molecule type" value="Genomic_DNA"/>
</dbReference>
<dbReference type="CDD" id="cd00143">
    <property type="entry name" value="PP2Cc"/>
    <property type="match status" value="1"/>
</dbReference>
<dbReference type="Gene3D" id="3.60.40.10">
    <property type="entry name" value="PPM-type phosphatase domain"/>
    <property type="match status" value="1"/>
</dbReference>
<evidence type="ECO:0000313" key="3">
    <source>
        <dbReference type="Proteomes" id="UP000177268"/>
    </source>
</evidence>
<sequence length="237" mass="26433">MVQSQDTVLFAATQLLGQRDRQEDSFISFRDECFVVADGVGGMPHADIASQLVSETAMWGYKHVRQRKFYWADKEKLLYRIFRSANIAVWQKHREKGFEDGLASTLSVLIVGPRRIWVGSVGDSPIFLYREGLIDMLTPLDLDNRGFLTSAMGIKRFGLAPHVARESFLAGDMVLLATDGVTSFVDEEEMRAVFETAGTTQQSIMDAVVHLLQVAGEHGSTDNMTACLVKRLGHETM</sequence>
<dbReference type="SMART" id="SM00331">
    <property type="entry name" value="PP2C_SIG"/>
    <property type="match status" value="1"/>
</dbReference>